<dbReference type="EMBL" id="JACOPR010000003">
    <property type="protein sequence ID" value="MBC5730330.1"/>
    <property type="molecule type" value="Genomic_DNA"/>
</dbReference>
<dbReference type="InterPro" id="IPR035906">
    <property type="entry name" value="MetI-like_sf"/>
</dbReference>
<dbReference type="Pfam" id="PF00528">
    <property type="entry name" value="BPD_transp_1"/>
    <property type="match status" value="1"/>
</dbReference>
<dbReference type="PANTHER" id="PTHR43163:SF6">
    <property type="entry name" value="DIPEPTIDE TRANSPORT SYSTEM PERMEASE PROTEIN DPPB-RELATED"/>
    <property type="match status" value="1"/>
</dbReference>
<comment type="subcellular location">
    <subcellularLocation>
        <location evidence="1 7">Cell membrane</location>
        <topology evidence="1 7">Multi-pass membrane protein</topology>
    </subcellularLocation>
</comment>
<evidence type="ECO:0000256" key="4">
    <source>
        <dbReference type="ARBA" id="ARBA00022692"/>
    </source>
</evidence>
<feature type="domain" description="ABC transmembrane type-1" evidence="8">
    <location>
        <begin position="96"/>
        <end position="297"/>
    </location>
</feature>
<feature type="transmembrane region" description="Helical" evidence="7">
    <location>
        <begin position="9"/>
        <end position="27"/>
    </location>
</feature>
<evidence type="ECO:0000256" key="5">
    <source>
        <dbReference type="ARBA" id="ARBA00022989"/>
    </source>
</evidence>
<evidence type="ECO:0000256" key="2">
    <source>
        <dbReference type="ARBA" id="ARBA00022448"/>
    </source>
</evidence>
<keyword evidence="3" id="KW-1003">Cell membrane</keyword>
<proteinExistence type="inferred from homology"/>
<keyword evidence="10" id="KW-1185">Reference proteome</keyword>
<feature type="transmembrane region" description="Helical" evidence="7">
    <location>
        <begin position="168"/>
        <end position="190"/>
    </location>
</feature>
<evidence type="ECO:0000313" key="10">
    <source>
        <dbReference type="Proteomes" id="UP000660021"/>
    </source>
</evidence>
<gene>
    <name evidence="9" type="ORF">H8S34_05725</name>
</gene>
<dbReference type="InterPro" id="IPR000515">
    <property type="entry name" value="MetI-like"/>
</dbReference>
<feature type="transmembrane region" description="Helical" evidence="7">
    <location>
        <begin position="100"/>
        <end position="123"/>
    </location>
</feature>
<reference evidence="9 10" key="1">
    <citation type="submission" date="2020-08" db="EMBL/GenBank/DDBJ databases">
        <title>Genome public.</title>
        <authorList>
            <person name="Liu C."/>
            <person name="Sun Q."/>
        </authorList>
    </citation>
    <scope>NUCLEOTIDE SEQUENCE [LARGE SCALE GENOMIC DNA]</scope>
    <source>
        <strain evidence="9 10">New-38</strain>
    </source>
</reference>
<name>A0ABR7HS19_9FIRM</name>
<dbReference type="Gene3D" id="1.10.3720.10">
    <property type="entry name" value="MetI-like"/>
    <property type="match status" value="1"/>
</dbReference>
<protein>
    <submittedName>
        <fullName evidence="9">ABC transporter permease</fullName>
    </submittedName>
</protein>
<feature type="transmembrane region" description="Helical" evidence="7">
    <location>
        <begin position="274"/>
        <end position="300"/>
    </location>
</feature>
<evidence type="ECO:0000256" key="6">
    <source>
        <dbReference type="ARBA" id="ARBA00023136"/>
    </source>
</evidence>
<feature type="transmembrane region" description="Helical" evidence="7">
    <location>
        <begin position="135"/>
        <end position="156"/>
    </location>
</feature>
<dbReference type="PANTHER" id="PTHR43163">
    <property type="entry name" value="DIPEPTIDE TRANSPORT SYSTEM PERMEASE PROTEIN DPPB-RELATED"/>
    <property type="match status" value="1"/>
</dbReference>
<dbReference type="Proteomes" id="UP000660021">
    <property type="component" value="Unassembled WGS sequence"/>
</dbReference>
<dbReference type="InterPro" id="IPR045621">
    <property type="entry name" value="BPD_transp_1_N"/>
</dbReference>
<evidence type="ECO:0000256" key="3">
    <source>
        <dbReference type="ARBA" id="ARBA00022475"/>
    </source>
</evidence>
<keyword evidence="5 7" id="KW-1133">Transmembrane helix</keyword>
<dbReference type="CDD" id="cd06261">
    <property type="entry name" value="TM_PBP2"/>
    <property type="match status" value="1"/>
</dbReference>
<comment type="caution">
    <text evidence="9">The sequence shown here is derived from an EMBL/GenBank/DDBJ whole genome shotgun (WGS) entry which is preliminary data.</text>
</comment>
<sequence>MLKYIGKRLVYLVLTLLIIVTVTFFLMKQLPGTPFDTERFSMLAPEQQEIMLEKYGLNDPVPVQYIKYLGNLIRGDLGTSFLYTGRPVADVIFSRLGPSMLIGIQAVLLGLAVGLTLGIIAAWKHNSGIDYFTMVIAVLGVSVPNFVVAALLQYYVGLQWKILPVAFWTSWACSVLPSIALSFSATAMFARFIRTEMLDVLEQDYITTARAKGLSQFKVLMVHAVRNSIIPVVTILGPVVVNLLTGSLAVESIYSVPGIGSLFVDCIKNNDYSTIMGITVFYSAFYIFVIMVVDILYSVIDPRIRIQGSKEG</sequence>
<keyword evidence="4 7" id="KW-0812">Transmembrane</keyword>
<organism evidence="9 10">
    <name type="scientific">Pseudoflavonifractor hominis</name>
    <dbReference type="NCBI Taxonomy" id="2763059"/>
    <lineage>
        <taxon>Bacteria</taxon>
        <taxon>Bacillati</taxon>
        <taxon>Bacillota</taxon>
        <taxon>Clostridia</taxon>
        <taxon>Eubacteriales</taxon>
        <taxon>Oscillospiraceae</taxon>
        <taxon>Pseudoflavonifractor</taxon>
    </lineage>
</organism>
<evidence type="ECO:0000256" key="7">
    <source>
        <dbReference type="RuleBase" id="RU363032"/>
    </source>
</evidence>
<keyword evidence="2 7" id="KW-0813">Transport</keyword>
<feature type="transmembrane region" description="Helical" evidence="7">
    <location>
        <begin position="229"/>
        <end position="254"/>
    </location>
</feature>
<evidence type="ECO:0000313" key="9">
    <source>
        <dbReference type="EMBL" id="MBC5730330.1"/>
    </source>
</evidence>
<dbReference type="SUPFAM" id="SSF161098">
    <property type="entry name" value="MetI-like"/>
    <property type="match status" value="1"/>
</dbReference>
<dbReference type="Pfam" id="PF19300">
    <property type="entry name" value="BPD_transp_1_N"/>
    <property type="match status" value="1"/>
</dbReference>
<keyword evidence="6 7" id="KW-0472">Membrane</keyword>
<evidence type="ECO:0000256" key="1">
    <source>
        <dbReference type="ARBA" id="ARBA00004651"/>
    </source>
</evidence>
<accession>A0ABR7HS19</accession>
<comment type="similarity">
    <text evidence="7">Belongs to the binding-protein-dependent transport system permease family.</text>
</comment>
<evidence type="ECO:0000259" key="8">
    <source>
        <dbReference type="PROSITE" id="PS50928"/>
    </source>
</evidence>
<dbReference type="RefSeq" id="WP_101691212.1">
    <property type="nucleotide sequence ID" value="NZ_JACOPR010000003.1"/>
</dbReference>
<dbReference type="PROSITE" id="PS50928">
    <property type="entry name" value="ABC_TM1"/>
    <property type="match status" value="1"/>
</dbReference>